<dbReference type="Proteomes" id="UP001165685">
    <property type="component" value="Unassembled WGS sequence"/>
</dbReference>
<sequence length="215" mass="19749">MHFARPSEGIAMGKHVAAWFTTFVLDMVAVPVLAYLMGDTGAVLGMAAGGVALAGVAVAAAVDGAVGAVALLLLVPVGLAAPAGVVTSAEVAAGRPVASVVRGEEAGSGTTVPLGDPGVRSEVGVPGESSPCAEDAVLAEGSGTCPPTVVSVPSEGATGGPDGGSEDGTQGGAEQGGAEDVGGTDGSGGTGTGGSTGEGSGGTGGGPSPGVSTGP</sequence>
<feature type="compositionally biased region" description="Gly residues" evidence="1">
    <location>
        <begin position="169"/>
        <end position="208"/>
    </location>
</feature>
<protein>
    <submittedName>
        <fullName evidence="3">Uncharacterized protein</fullName>
    </submittedName>
</protein>
<comment type="caution">
    <text evidence="3">The sequence shown here is derived from an EMBL/GenBank/DDBJ whole genome shotgun (WGS) entry which is preliminary data.</text>
</comment>
<keyword evidence="2" id="KW-0812">Transmembrane</keyword>
<feature type="transmembrane region" description="Helical" evidence="2">
    <location>
        <begin position="16"/>
        <end position="36"/>
    </location>
</feature>
<keyword evidence="2" id="KW-1133">Transmembrane helix</keyword>
<evidence type="ECO:0000313" key="3">
    <source>
        <dbReference type="EMBL" id="MDA2804309.1"/>
    </source>
</evidence>
<keyword evidence="2" id="KW-0472">Membrane</keyword>
<keyword evidence="4" id="KW-1185">Reference proteome</keyword>
<dbReference type="RefSeq" id="WP_270676844.1">
    <property type="nucleotide sequence ID" value="NZ_JAQFWP010000010.1"/>
</dbReference>
<reference evidence="3" key="1">
    <citation type="submission" date="2023-01" db="EMBL/GenBank/DDBJ databases">
        <title>Draft genome sequence of Nocardiopsis sp. LSu2-4 isolated from halophytes.</title>
        <authorList>
            <person name="Duangmal K."/>
            <person name="Chantavorakit T."/>
        </authorList>
    </citation>
    <scope>NUCLEOTIDE SEQUENCE</scope>
    <source>
        <strain evidence="3">LSu2-4</strain>
    </source>
</reference>
<feature type="transmembrane region" description="Helical" evidence="2">
    <location>
        <begin position="68"/>
        <end position="86"/>
    </location>
</feature>
<gene>
    <name evidence="3" type="ORF">O4U47_07270</name>
</gene>
<feature type="region of interest" description="Disordered" evidence="1">
    <location>
        <begin position="103"/>
        <end position="215"/>
    </location>
</feature>
<evidence type="ECO:0000313" key="4">
    <source>
        <dbReference type="Proteomes" id="UP001165685"/>
    </source>
</evidence>
<proteinExistence type="predicted"/>
<accession>A0ABT4THX5</accession>
<name>A0ABT4THX5_9ACTN</name>
<evidence type="ECO:0000256" key="1">
    <source>
        <dbReference type="SAM" id="MobiDB-lite"/>
    </source>
</evidence>
<feature type="transmembrane region" description="Helical" evidence="2">
    <location>
        <begin position="43"/>
        <end position="62"/>
    </location>
</feature>
<organism evidence="3 4">
    <name type="scientific">Nocardiopsis suaedae</name>
    <dbReference type="NCBI Taxonomy" id="3018444"/>
    <lineage>
        <taxon>Bacteria</taxon>
        <taxon>Bacillati</taxon>
        <taxon>Actinomycetota</taxon>
        <taxon>Actinomycetes</taxon>
        <taxon>Streptosporangiales</taxon>
        <taxon>Nocardiopsidaceae</taxon>
        <taxon>Nocardiopsis</taxon>
    </lineage>
</organism>
<evidence type="ECO:0000256" key="2">
    <source>
        <dbReference type="SAM" id="Phobius"/>
    </source>
</evidence>
<dbReference type="EMBL" id="JAQFWP010000010">
    <property type="protein sequence ID" value="MDA2804309.1"/>
    <property type="molecule type" value="Genomic_DNA"/>
</dbReference>